<evidence type="ECO:0000256" key="1">
    <source>
        <dbReference type="ARBA" id="ARBA00011073"/>
    </source>
</evidence>
<feature type="chain" id="PRO_5016417391" evidence="6">
    <location>
        <begin position="19"/>
        <end position="542"/>
    </location>
</feature>
<evidence type="ECO:0000259" key="8">
    <source>
        <dbReference type="Pfam" id="PF18962"/>
    </source>
</evidence>
<gene>
    <name evidence="9" type="ORF">DJ013_09600</name>
</gene>
<dbReference type="PROSITE" id="PS51892">
    <property type="entry name" value="SUBTILASE"/>
    <property type="match status" value="1"/>
</dbReference>
<dbReference type="PIRSF" id="PIRSF037903">
    <property type="entry name" value="Subtilisin_rel_GFO_2223"/>
    <property type="match status" value="1"/>
</dbReference>
<protein>
    <submittedName>
        <fullName evidence="9">Peptidase S8</fullName>
    </submittedName>
</protein>
<keyword evidence="4 5" id="KW-0720">Serine protease</keyword>
<dbReference type="GO" id="GO:0006508">
    <property type="term" value="P:proteolysis"/>
    <property type="evidence" value="ECO:0007669"/>
    <property type="project" value="UniProtKB-KW"/>
</dbReference>
<dbReference type="Gene3D" id="3.40.50.200">
    <property type="entry name" value="Peptidase S8/S53 domain"/>
    <property type="match status" value="1"/>
</dbReference>
<dbReference type="NCBIfam" id="TIGR04183">
    <property type="entry name" value="Por_Secre_tail"/>
    <property type="match status" value="1"/>
</dbReference>
<evidence type="ECO:0000256" key="4">
    <source>
        <dbReference type="ARBA" id="ARBA00022825"/>
    </source>
</evidence>
<feature type="active site" description="Charge relay system" evidence="5">
    <location>
        <position position="214"/>
    </location>
</feature>
<dbReference type="PANTHER" id="PTHR43806:SF67">
    <property type="entry name" value="EGF-LIKE DOMAIN-CONTAINING PROTEIN"/>
    <property type="match status" value="1"/>
</dbReference>
<feature type="active site" description="Charge relay system" evidence="5">
    <location>
        <position position="174"/>
    </location>
</feature>
<reference evidence="9 10" key="1">
    <citation type="submission" date="2018-05" db="EMBL/GenBank/DDBJ databases">
        <title>Complete genome sequence of Arcticibacterium luteifluviistationis SM1504T, a cytophagaceae bacterium isolated from Arctic surface seawater.</title>
        <authorList>
            <person name="Li Y."/>
            <person name="Qin Q.-L."/>
        </authorList>
    </citation>
    <scope>NUCLEOTIDE SEQUENCE [LARGE SCALE GENOMIC DNA]</scope>
    <source>
        <strain evidence="9 10">SM1504</strain>
    </source>
</reference>
<dbReference type="Proteomes" id="UP000249873">
    <property type="component" value="Chromosome"/>
</dbReference>
<accession>A0A2Z4GBW2</accession>
<keyword evidence="3 5" id="KW-0378">Hydrolase</keyword>
<dbReference type="InterPro" id="IPR023828">
    <property type="entry name" value="Peptidase_S8_Ser-AS"/>
</dbReference>
<evidence type="ECO:0000256" key="3">
    <source>
        <dbReference type="ARBA" id="ARBA00022801"/>
    </source>
</evidence>
<dbReference type="SUPFAM" id="SSF52743">
    <property type="entry name" value="Subtilisin-like"/>
    <property type="match status" value="1"/>
</dbReference>
<dbReference type="Pfam" id="PF18962">
    <property type="entry name" value="Por_Secre_tail"/>
    <property type="match status" value="1"/>
</dbReference>
<feature type="domain" description="Secretion system C-terminal sorting" evidence="8">
    <location>
        <begin position="464"/>
        <end position="540"/>
    </location>
</feature>
<feature type="active site" description="Charge relay system" evidence="5">
    <location>
        <position position="392"/>
    </location>
</feature>
<dbReference type="InterPro" id="IPR015500">
    <property type="entry name" value="Peptidase_S8_subtilisin-rel"/>
</dbReference>
<organism evidence="9 10">
    <name type="scientific">Arcticibacterium luteifluviistationis</name>
    <dbReference type="NCBI Taxonomy" id="1784714"/>
    <lineage>
        <taxon>Bacteria</taxon>
        <taxon>Pseudomonadati</taxon>
        <taxon>Bacteroidota</taxon>
        <taxon>Cytophagia</taxon>
        <taxon>Cytophagales</taxon>
        <taxon>Leadbetterellaceae</taxon>
        <taxon>Arcticibacterium</taxon>
    </lineage>
</organism>
<dbReference type="Pfam" id="PF00082">
    <property type="entry name" value="Peptidase_S8"/>
    <property type="match status" value="1"/>
</dbReference>
<dbReference type="OrthoDB" id="9792152at2"/>
<dbReference type="InterPro" id="IPR050131">
    <property type="entry name" value="Peptidase_S8_subtilisin-like"/>
</dbReference>
<evidence type="ECO:0000256" key="6">
    <source>
        <dbReference type="SAM" id="SignalP"/>
    </source>
</evidence>
<evidence type="ECO:0000313" key="9">
    <source>
        <dbReference type="EMBL" id="AWV98413.1"/>
    </source>
</evidence>
<dbReference type="KEGG" id="als:DJ013_09600"/>
<evidence type="ECO:0000259" key="7">
    <source>
        <dbReference type="Pfam" id="PF00082"/>
    </source>
</evidence>
<feature type="domain" description="Peptidase S8/S53" evidence="7">
    <location>
        <begin position="165"/>
        <end position="438"/>
    </location>
</feature>
<dbReference type="InterPro" id="IPR026444">
    <property type="entry name" value="Secre_tail"/>
</dbReference>
<dbReference type="PROSITE" id="PS00138">
    <property type="entry name" value="SUBTILASE_SER"/>
    <property type="match status" value="1"/>
</dbReference>
<dbReference type="PANTHER" id="PTHR43806">
    <property type="entry name" value="PEPTIDASE S8"/>
    <property type="match status" value="1"/>
</dbReference>
<dbReference type="EMBL" id="CP029480">
    <property type="protein sequence ID" value="AWV98413.1"/>
    <property type="molecule type" value="Genomic_DNA"/>
</dbReference>
<evidence type="ECO:0000256" key="2">
    <source>
        <dbReference type="ARBA" id="ARBA00022670"/>
    </source>
</evidence>
<evidence type="ECO:0000256" key="5">
    <source>
        <dbReference type="PROSITE-ProRule" id="PRU01240"/>
    </source>
</evidence>
<comment type="similarity">
    <text evidence="1 5">Belongs to the peptidase S8 family.</text>
</comment>
<sequence>MNKIICLLLLFQSSFLFAQNKYLVVFNDKANSPYSIEQPQDYLSQKAIERREKQGINVTEQDLPVNPAYIQALINADAPVKFTSKWLNAALIDIPETKLAEVLALPFVKGLEGDFPTGLENPAFRKRSNNSGNKSIGTVTIDPGTSLNQLEMLGADQMHAQGFTGKGVLIGLLDSGYLNADDLDVFEALFAENRVVETYNFVNTNLSVYDAHSHGTSVLSCIASSLDGQLLGTAPDASFVLYVTENVNSETKMEEANWLFAAERADSVGVDVVGSSLGYADFEGSEQDYSYQDLDGNTALITRAADWLTSKGVIVVVSAGNEGNKAWKYITAPADGDSVIAVGAVDSQLDYVNFSSVGPSSDGQIKPDVAAKGGSTTVATPSNFVGMSNGTSFAAPLITGLVAGIREAFPDLTAMQIREILLESGTQASQPDNFLGYGIPNFERAQYLASIKQLLNGNEKDIIVFPNPTESTRKVKVLVAKDEYGTEFNVTLTNTHGVEVYKDSFKSKLFELAITPNDLPAGLYILKVYNENFSSTERIMMD</sequence>
<dbReference type="PRINTS" id="PR00723">
    <property type="entry name" value="SUBTILISIN"/>
</dbReference>
<dbReference type="InterPro" id="IPR017317">
    <property type="entry name" value="Pept_S8_subtilisin_bacteroid-2"/>
</dbReference>
<keyword evidence="2 5" id="KW-0645">Protease</keyword>
<name>A0A2Z4GBW2_9BACT</name>
<dbReference type="RefSeq" id="WP_111371606.1">
    <property type="nucleotide sequence ID" value="NZ_CP029480.1"/>
</dbReference>
<proteinExistence type="inferred from homology"/>
<feature type="signal peptide" evidence="6">
    <location>
        <begin position="1"/>
        <end position="18"/>
    </location>
</feature>
<dbReference type="AlphaFoldDB" id="A0A2Z4GBW2"/>
<keyword evidence="6" id="KW-0732">Signal</keyword>
<keyword evidence="10" id="KW-1185">Reference proteome</keyword>
<dbReference type="InterPro" id="IPR000209">
    <property type="entry name" value="Peptidase_S8/S53_dom"/>
</dbReference>
<evidence type="ECO:0000313" key="10">
    <source>
        <dbReference type="Proteomes" id="UP000249873"/>
    </source>
</evidence>
<dbReference type="InterPro" id="IPR036852">
    <property type="entry name" value="Peptidase_S8/S53_dom_sf"/>
</dbReference>
<dbReference type="GO" id="GO:0004252">
    <property type="term" value="F:serine-type endopeptidase activity"/>
    <property type="evidence" value="ECO:0007669"/>
    <property type="project" value="UniProtKB-UniRule"/>
</dbReference>